<evidence type="ECO:0000313" key="1">
    <source>
        <dbReference type="EMBL" id="KAI0032724.1"/>
    </source>
</evidence>
<name>A0ACB8QLL1_9AGAM</name>
<evidence type="ECO:0000313" key="2">
    <source>
        <dbReference type="Proteomes" id="UP000814128"/>
    </source>
</evidence>
<dbReference type="Proteomes" id="UP000814128">
    <property type="component" value="Unassembled WGS sequence"/>
</dbReference>
<sequence length="163" mass="17006">MAADESKGESHPHHTYHTKSFIRNGAVVGSQGAGIGTFISVVQNALSKHKEGAWGFATRYGSTIGILGAMGFTFAATEAIVANTREKEDSLNAAAGACAAGFLVGLRHGSLPVGAASCALMGVSVGTFDYAGKLLTGDPSLTYEERRKRFFKQQPSAPPLEES</sequence>
<protein>
    <submittedName>
        <fullName evidence="1">Uncharacterized protein</fullName>
    </submittedName>
</protein>
<keyword evidence="2" id="KW-1185">Reference proteome</keyword>
<organism evidence="1 2">
    <name type="scientific">Vararia minispora EC-137</name>
    <dbReference type="NCBI Taxonomy" id="1314806"/>
    <lineage>
        <taxon>Eukaryota</taxon>
        <taxon>Fungi</taxon>
        <taxon>Dikarya</taxon>
        <taxon>Basidiomycota</taxon>
        <taxon>Agaricomycotina</taxon>
        <taxon>Agaricomycetes</taxon>
        <taxon>Russulales</taxon>
        <taxon>Lachnocladiaceae</taxon>
        <taxon>Vararia</taxon>
    </lineage>
</organism>
<comment type="caution">
    <text evidence="1">The sequence shown here is derived from an EMBL/GenBank/DDBJ whole genome shotgun (WGS) entry which is preliminary data.</text>
</comment>
<proteinExistence type="predicted"/>
<reference evidence="1" key="1">
    <citation type="submission" date="2021-02" db="EMBL/GenBank/DDBJ databases">
        <authorList>
            <consortium name="DOE Joint Genome Institute"/>
            <person name="Ahrendt S."/>
            <person name="Looney B.P."/>
            <person name="Miyauchi S."/>
            <person name="Morin E."/>
            <person name="Drula E."/>
            <person name="Courty P.E."/>
            <person name="Chicoki N."/>
            <person name="Fauchery L."/>
            <person name="Kohler A."/>
            <person name="Kuo A."/>
            <person name="Labutti K."/>
            <person name="Pangilinan J."/>
            <person name="Lipzen A."/>
            <person name="Riley R."/>
            <person name="Andreopoulos W."/>
            <person name="He G."/>
            <person name="Johnson J."/>
            <person name="Barry K.W."/>
            <person name="Grigoriev I.V."/>
            <person name="Nagy L."/>
            <person name="Hibbett D."/>
            <person name="Henrissat B."/>
            <person name="Matheny P.B."/>
            <person name="Labbe J."/>
            <person name="Martin F."/>
        </authorList>
    </citation>
    <scope>NUCLEOTIDE SEQUENCE</scope>
    <source>
        <strain evidence="1">EC-137</strain>
    </source>
</reference>
<gene>
    <name evidence="1" type="ORF">K488DRAFT_85552</name>
</gene>
<reference evidence="1" key="2">
    <citation type="journal article" date="2022" name="New Phytol.">
        <title>Evolutionary transition to the ectomycorrhizal habit in the genomes of a hyperdiverse lineage of mushroom-forming fungi.</title>
        <authorList>
            <person name="Looney B."/>
            <person name="Miyauchi S."/>
            <person name="Morin E."/>
            <person name="Drula E."/>
            <person name="Courty P.E."/>
            <person name="Kohler A."/>
            <person name="Kuo A."/>
            <person name="LaButti K."/>
            <person name="Pangilinan J."/>
            <person name="Lipzen A."/>
            <person name="Riley R."/>
            <person name="Andreopoulos W."/>
            <person name="He G."/>
            <person name="Johnson J."/>
            <person name="Nolan M."/>
            <person name="Tritt A."/>
            <person name="Barry K.W."/>
            <person name="Grigoriev I.V."/>
            <person name="Nagy L.G."/>
            <person name="Hibbett D."/>
            <person name="Henrissat B."/>
            <person name="Matheny P.B."/>
            <person name="Labbe J."/>
            <person name="Martin F.M."/>
        </authorList>
    </citation>
    <scope>NUCLEOTIDE SEQUENCE</scope>
    <source>
        <strain evidence="1">EC-137</strain>
    </source>
</reference>
<accession>A0ACB8QLL1</accession>
<dbReference type="EMBL" id="MU273537">
    <property type="protein sequence ID" value="KAI0032724.1"/>
    <property type="molecule type" value="Genomic_DNA"/>
</dbReference>